<protein>
    <submittedName>
        <fullName evidence="2">Myo-inosose-2 dehydratase</fullName>
        <ecNumber evidence="2">4.2.1.44</ecNumber>
    </submittedName>
</protein>
<dbReference type="InterPro" id="IPR030823">
    <property type="entry name" value="IolE/MocC"/>
</dbReference>
<dbReference type="GO" id="GO:0050114">
    <property type="term" value="F:myo-inosose-2 dehydratase activity"/>
    <property type="evidence" value="ECO:0007669"/>
    <property type="project" value="UniProtKB-EC"/>
</dbReference>
<reference evidence="2 3" key="1">
    <citation type="submission" date="2024-09" db="EMBL/GenBank/DDBJ databases">
        <authorList>
            <person name="Sun Q."/>
            <person name="Mori K."/>
        </authorList>
    </citation>
    <scope>NUCLEOTIDE SEQUENCE [LARGE SCALE GENOMIC DNA]</scope>
    <source>
        <strain evidence="2 3">ATCC 51285</strain>
    </source>
</reference>
<gene>
    <name evidence="2" type="primary">iolE</name>
    <name evidence="2" type="ORF">ACFFLH_10130</name>
</gene>
<name>A0ABV5ZD61_9GAMM</name>
<dbReference type="NCBIfam" id="TIGR04379">
    <property type="entry name" value="myo_inos_iolE"/>
    <property type="match status" value="1"/>
</dbReference>
<dbReference type="InterPro" id="IPR013022">
    <property type="entry name" value="Xyl_isomerase-like_TIM-brl"/>
</dbReference>
<proteinExistence type="predicted"/>
<evidence type="ECO:0000259" key="1">
    <source>
        <dbReference type="Pfam" id="PF01261"/>
    </source>
</evidence>
<evidence type="ECO:0000313" key="3">
    <source>
        <dbReference type="Proteomes" id="UP001589628"/>
    </source>
</evidence>
<dbReference type="Gene3D" id="3.20.20.150">
    <property type="entry name" value="Divalent-metal-dependent TIM barrel enzymes"/>
    <property type="match status" value="1"/>
</dbReference>
<dbReference type="InterPro" id="IPR050312">
    <property type="entry name" value="IolE/XylAMocC-like"/>
</dbReference>
<dbReference type="PANTHER" id="PTHR12110:SF41">
    <property type="entry name" value="INOSOSE DEHYDRATASE"/>
    <property type="match status" value="1"/>
</dbReference>
<evidence type="ECO:0000313" key="2">
    <source>
        <dbReference type="EMBL" id="MFB9886770.1"/>
    </source>
</evidence>
<dbReference type="EMBL" id="JBHLZN010000003">
    <property type="protein sequence ID" value="MFB9886770.1"/>
    <property type="molecule type" value="Genomic_DNA"/>
</dbReference>
<dbReference type="PANTHER" id="PTHR12110">
    <property type="entry name" value="HYDROXYPYRUVATE ISOMERASE"/>
    <property type="match status" value="1"/>
</dbReference>
<feature type="domain" description="Xylose isomerase-like TIM barrel" evidence="1">
    <location>
        <begin position="32"/>
        <end position="284"/>
    </location>
</feature>
<dbReference type="RefSeq" id="WP_027312381.1">
    <property type="nucleotide sequence ID" value="NZ_JBHLZN010000003.1"/>
</dbReference>
<dbReference type="SUPFAM" id="SSF51658">
    <property type="entry name" value="Xylose isomerase-like"/>
    <property type="match status" value="1"/>
</dbReference>
<keyword evidence="3" id="KW-1185">Reference proteome</keyword>
<dbReference type="Proteomes" id="UP001589628">
    <property type="component" value="Unassembled WGS sequence"/>
</dbReference>
<accession>A0ABV5ZD61</accession>
<sequence>MSKVRIGINPLTWSNDDMPSLGGDTPLEVCLEESRQAGYAGVELGNKFPRQAELLKPILAQYQRQLISGWYSSRLLERSAEEEIAALQDHLQLLKACGCEVMVYAEVSGCIHGEMDTPLSKRPQLRPEQWQEFGQRMTQVGDYLQSQGVRLAYHHHMGTVVETEEEVELLMAHTGPSVGLLVDTGHITWAGGNPLNLIRRYPERVCHVHCKDVRPQVLAHAKNIDLPFLRAVLEGVYTVPGDGCIDYDAVMQALKAIDYQGWLVVEAEQDPAVAHPLTYARMGYQHLAAAVAKAGL</sequence>
<dbReference type="EC" id="4.2.1.44" evidence="2"/>
<keyword evidence="2" id="KW-0456">Lyase</keyword>
<dbReference type="Pfam" id="PF01261">
    <property type="entry name" value="AP_endonuc_2"/>
    <property type="match status" value="1"/>
</dbReference>
<dbReference type="InterPro" id="IPR036237">
    <property type="entry name" value="Xyl_isomerase-like_sf"/>
</dbReference>
<organism evidence="2 3">
    <name type="scientific">Balneatrix alpica</name>
    <dbReference type="NCBI Taxonomy" id="75684"/>
    <lineage>
        <taxon>Bacteria</taxon>
        <taxon>Pseudomonadati</taxon>
        <taxon>Pseudomonadota</taxon>
        <taxon>Gammaproteobacteria</taxon>
        <taxon>Oceanospirillales</taxon>
        <taxon>Balneatrichaceae</taxon>
        <taxon>Balneatrix</taxon>
    </lineage>
</organism>
<comment type="caution">
    <text evidence="2">The sequence shown here is derived from an EMBL/GenBank/DDBJ whole genome shotgun (WGS) entry which is preliminary data.</text>
</comment>